<feature type="domain" description="Glutamate synthase alpha subunit C-terminal" evidence="1">
    <location>
        <begin position="26"/>
        <end position="178"/>
    </location>
</feature>
<dbReference type="PANTHER" id="PTHR39673">
    <property type="entry name" value="TUNGSTEN FORMYLMETHANOFURAN DEHYDROGENASE, SUBUNIT C (FWDC)"/>
    <property type="match status" value="1"/>
</dbReference>
<sequence>MTIDAKGMDFQTLNALVRDSADGEITIENCLGQRYIGDGLNEKQIVIHGVAGNGLGAYLDGARITVFGNAQDAMGDTMNAGEIVVHGSAGDAVGYGMRGGRILIRDSAGYRSGIHMKAYMERVPVLVIGGCAGSFLGEYQAGGRIIVLGLGHENEPVVGNFTGTGMHGGAIYLRTQAQPPQLPPQVMMRRADAAEMEAIALDVRAWCAQFGGDAEEILSDPFQILLPNTANPYKQLYTHS</sequence>
<name>A0A9D0ZN70_9FIRM</name>
<reference evidence="2" key="2">
    <citation type="journal article" date="2021" name="PeerJ">
        <title>Extensive microbial diversity within the chicken gut microbiome revealed by metagenomics and culture.</title>
        <authorList>
            <person name="Gilroy R."/>
            <person name="Ravi A."/>
            <person name="Getino M."/>
            <person name="Pursley I."/>
            <person name="Horton D.L."/>
            <person name="Alikhan N.F."/>
            <person name="Baker D."/>
            <person name="Gharbi K."/>
            <person name="Hall N."/>
            <person name="Watson M."/>
            <person name="Adriaenssens E.M."/>
            <person name="Foster-Nyarko E."/>
            <person name="Jarju S."/>
            <person name="Secka A."/>
            <person name="Antonio M."/>
            <person name="Oren A."/>
            <person name="Chaudhuri R.R."/>
            <person name="La Ragione R."/>
            <person name="Hildebrand F."/>
            <person name="Pallen M.J."/>
        </authorList>
    </citation>
    <scope>NUCLEOTIDE SEQUENCE</scope>
    <source>
        <strain evidence="2">ChiSjej6B24-2974</strain>
    </source>
</reference>
<dbReference type="Pfam" id="PF01493">
    <property type="entry name" value="GXGXG"/>
    <property type="match status" value="1"/>
</dbReference>
<comment type="caution">
    <text evidence="2">The sequence shown here is derived from an EMBL/GenBank/DDBJ whole genome shotgun (WGS) entry which is preliminary data.</text>
</comment>
<dbReference type="InterPro" id="IPR012061">
    <property type="entry name" value="Glu_synth_lsu_3"/>
</dbReference>
<reference evidence="2" key="1">
    <citation type="submission" date="2020-10" db="EMBL/GenBank/DDBJ databases">
        <authorList>
            <person name="Gilroy R."/>
        </authorList>
    </citation>
    <scope>NUCLEOTIDE SEQUENCE</scope>
    <source>
        <strain evidence="2">ChiSjej6B24-2974</strain>
    </source>
</reference>
<dbReference type="Proteomes" id="UP000824260">
    <property type="component" value="Unassembled WGS sequence"/>
</dbReference>
<evidence type="ECO:0000259" key="1">
    <source>
        <dbReference type="Pfam" id="PF01493"/>
    </source>
</evidence>
<dbReference type="GO" id="GO:0016491">
    <property type="term" value="F:oxidoreductase activity"/>
    <property type="evidence" value="ECO:0007669"/>
    <property type="project" value="InterPro"/>
</dbReference>
<evidence type="ECO:0000313" key="2">
    <source>
        <dbReference type="EMBL" id="HIQ83312.1"/>
    </source>
</evidence>
<protein>
    <submittedName>
        <fullName evidence="2">Glutamate synthase</fullName>
    </submittedName>
</protein>
<gene>
    <name evidence="2" type="ORF">IAA52_09470</name>
</gene>
<accession>A0A9D0ZN70</accession>
<dbReference type="PIRSF" id="PIRSF006519">
    <property type="entry name" value="GOGAT_dom3"/>
    <property type="match status" value="1"/>
</dbReference>
<dbReference type="InterPro" id="IPR002489">
    <property type="entry name" value="Glu_synth_asu_C"/>
</dbReference>
<dbReference type="Gene3D" id="2.160.20.60">
    <property type="entry name" value="Glutamate synthase, alpha subunit, C-terminal domain"/>
    <property type="match status" value="1"/>
</dbReference>
<proteinExistence type="predicted"/>
<dbReference type="InterPro" id="IPR036485">
    <property type="entry name" value="Glu_synth_asu_C_sf"/>
</dbReference>
<dbReference type="SUPFAM" id="SSF69336">
    <property type="entry name" value="Alpha subunit of glutamate synthase, C-terminal domain"/>
    <property type="match status" value="1"/>
</dbReference>
<dbReference type="PANTHER" id="PTHR39673:SF5">
    <property type="entry name" value="TUNGSTEN-CONTAINING FORMYLMETHANOFURAN DEHYDROGENASE 2 SUBUNIT C"/>
    <property type="match status" value="1"/>
</dbReference>
<organism evidence="2 3">
    <name type="scientific">Candidatus Pullichristensenella stercorigallinarum</name>
    <dbReference type="NCBI Taxonomy" id="2840909"/>
    <lineage>
        <taxon>Bacteria</taxon>
        <taxon>Bacillati</taxon>
        <taxon>Bacillota</taxon>
        <taxon>Clostridia</taxon>
        <taxon>Candidatus Pullichristensenella</taxon>
    </lineage>
</organism>
<dbReference type="AlphaFoldDB" id="A0A9D0ZN70"/>
<evidence type="ECO:0000313" key="3">
    <source>
        <dbReference type="Proteomes" id="UP000824260"/>
    </source>
</evidence>
<dbReference type="EMBL" id="DVFZ01000095">
    <property type="protein sequence ID" value="HIQ83312.1"/>
    <property type="molecule type" value="Genomic_DNA"/>
</dbReference>